<sequence length="145" mass="16553">MMKTLIFLLTLCLALSGTIRGKKLLLDAIIHDLDNLTLAGNIMFQPKTNRCALKKNWTCNISREFFEELNVALQKVNVEKLPPKMNTTLRTVKEDLQNLIGYFLQGQILTGGTRRCRWYPGKNLGCYNTILRCLNLNCTFNKIGN</sequence>
<protein>
    <submittedName>
        <fullName evidence="3">Uncharacterized protein LOC108274594</fullName>
    </submittedName>
</protein>
<proteinExistence type="predicted"/>
<feature type="chain" id="PRO_5012406766" evidence="1">
    <location>
        <begin position="22"/>
        <end position="145"/>
    </location>
</feature>
<keyword evidence="2" id="KW-1185">Reference proteome</keyword>
<reference evidence="3" key="2">
    <citation type="submission" date="2025-08" db="UniProtKB">
        <authorList>
            <consortium name="RefSeq"/>
        </authorList>
    </citation>
    <scope>IDENTIFICATION</scope>
    <source>
        <tissue evidence="3">Blood</tissue>
    </source>
</reference>
<accession>A0A2D0SDG4</accession>
<reference evidence="2" key="1">
    <citation type="journal article" date="2016" name="Nat. Commun.">
        <title>The channel catfish genome sequence provides insights into the evolution of scale formation in teleosts.</title>
        <authorList>
            <person name="Liu Z."/>
            <person name="Liu S."/>
            <person name="Yao J."/>
            <person name="Bao L."/>
            <person name="Zhang J."/>
            <person name="Li Y."/>
            <person name="Jiang C."/>
            <person name="Sun L."/>
            <person name="Wang R."/>
            <person name="Zhang Y."/>
            <person name="Zhou T."/>
            <person name="Zeng Q."/>
            <person name="Fu Q."/>
            <person name="Gao S."/>
            <person name="Li N."/>
            <person name="Koren S."/>
            <person name="Jiang Y."/>
            <person name="Zimin A."/>
            <person name="Xu P."/>
            <person name="Phillippy A.M."/>
            <person name="Geng X."/>
            <person name="Song L."/>
            <person name="Sun F."/>
            <person name="Li C."/>
            <person name="Wang X."/>
            <person name="Chen A."/>
            <person name="Jin Y."/>
            <person name="Yuan Z."/>
            <person name="Yang Y."/>
            <person name="Tan S."/>
            <person name="Peatman E."/>
            <person name="Lu J."/>
            <person name="Qin Z."/>
            <person name="Dunham R."/>
            <person name="Li Z."/>
            <person name="Sonstegard T."/>
            <person name="Feng J."/>
            <person name="Danzmann R.G."/>
            <person name="Schroeder S."/>
            <person name="Scheffler B."/>
            <person name="Duke M.V."/>
            <person name="Ballard L."/>
            <person name="Kucuktas H."/>
            <person name="Kaltenboeck L."/>
            <person name="Liu H."/>
            <person name="Armbruster J."/>
            <person name="Xie Y."/>
            <person name="Kirby M.L."/>
            <person name="Tian Y."/>
            <person name="Flanagan M.E."/>
            <person name="Mu W."/>
            <person name="Waldbieser G.C."/>
        </authorList>
    </citation>
    <scope>NUCLEOTIDE SEQUENCE [LARGE SCALE GENOMIC DNA]</scope>
    <source>
        <strain evidence="2">SDA103</strain>
    </source>
</reference>
<dbReference type="KEGG" id="ipu:108274594"/>
<name>A0A2D0SDG4_ICTPU</name>
<gene>
    <name evidence="3" type="primary">LOC108274594</name>
</gene>
<dbReference type="Proteomes" id="UP000221080">
    <property type="component" value="Chromosome 14"/>
</dbReference>
<evidence type="ECO:0000256" key="1">
    <source>
        <dbReference type="SAM" id="SignalP"/>
    </source>
</evidence>
<feature type="signal peptide" evidence="1">
    <location>
        <begin position="1"/>
        <end position="21"/>
    </location>
</feature>
<dbReference type="GeneID" id="108274594"/>
<evidence type="ECO:0000313" key="2">
    <source>
        <dbReference type="Proteomes" id="UP000221080"/>
    </source>
</evidence>
<organism evidence="2 3">
    <name type="scientific">Ictalurus punctatus</name>
    <name type="common">Channel catfish</name>
    <name type="synonym">Silurus punctatus</name>
    <dbReference type="NCBI Taxonomy" id="7998"/>
    <lineage>
        <taxon>Eukaryota</taxon>
        <taxon>Metazoa</taxon>
        <taxon>Chordata</taxon>
        <taxon>Craniata</taxon>
        <taxon>Vertebrata</taxon>
        <taxon>Euteleostomi</taxon>
        <taxon>Actinopterygii</taxon>
        <taxon>Neopterygii</taxon>
        <taxon>Teleostei</taxon>
        <taxon>Ostariophysi</taxon>
        <taxon>Siluriformes</taxon>
        <taxon>Ictaluridae</taxon>
        <taxon>Ictalurus</taxon>
    </lineage>
</organism>
<dbReference type="AlphaFoldDB" id="A0A2D0SDG4"/>
<keyword evidence="1" id="KW-0732">Signal</keyword>
<dbReference type="RefSeq" id="XP_017340295.1">
    <property type="nucleotide sequence ID" value="XM_017484806.3"/>
</dbReference>
<evidence type="ECO:0000313" key="3">
    <source>
        <dbReference type="RefSeq" id="XP_017340295.1"/>
    </source>
</evidence>